<protein>
    <submittedName>
        <fullName evidence="1">Uncharacterized protein</fullName>
    </submittedName>
</protein>
<dbReference type="AlphaFoldDB" id="A0A8H5D3K3"/>
<name>A0A8H5D3K3_9AGAR</name>
<dbReference type="EMBL" id="JAACJM010000069">
    <property type="protein sequence ID" value="KAF5351562.1"/>
    <property type="molecule type" value="Genomic_DNA"/>
</dbReference>
<accession>A0A8H5D3K3</accession>
<proteinExistence type="predicted"/>
<dbReference type="Proteomes" id="UP000559256">
    <property type="component" value="Unassembled WGS sequence"/>
</dbReference>
<gene>
    <name evidence="1" type="ORF">D9758_007257</name>
</gene>
<evidence type="ECO:0000313" key="2">
    <source>
        <dbReference type="Proteomes" id="UP000559256"/>
    </source>
</evidence>
<evidence type="ECO:0000313" key="1">
    <source>
        <dbReference type="EMBL" id="KAF5351562.1"/>
    </source>
</evidence>
<comment type="caution">
    <text evidence="1">The sequence shown here is derived from an EMBL/GenBank/DDBJ whole genome shotgun (WGS) entry which is preliminary data.</text>
</comment>
<reference evidence="1 2" key="1">
    <citation type="journal article" date="2020" name="ISME J.">
        <title>Uncovering the hidden diversity of litter-decomposition mechanisms in mushroom-forming fungi.</title>
        <authorList>
            <person name="Floudas D."/>
            <person name="Bentzer J."/>
            <person name="Ahren D."/>
            <person name="Johansson T."/>
            <person name="Persson P."/>
            <person name="Tunlid A."/>
        </authorList>
    </citation>
    <scope>NUCLEOTIDE SEQUENCE [LARGE SCALE GENOMIC DNA]</scope>
    <source>
        <strain evidence="1 2">CBS 291.85</strain>
    </source>
</reference>
<sequence>MLFAAKSYWHECLFPSKRYLLSRSYGDRAFVILEGGLIIRMRVRNVTASPEWEGTTTDGTAAFKIDVTLIKDTILAQMLKPLPAADNSDTDPVFFVQLQAEFQLTLDETMASYLDFGEGVTLVSVRRENMPMVMTVHGSSGQTIDFNLGLDDNERSWVDILSSADRSKESVWSDSRGNRSSLVTGQWHRSANSGEAFTSEVMVGTGKTTDRYPFQFGSHWVSVHIMIDSVAVLPEDSGTQHLHRSADEFFNQSQRRIRYENSPLA</sequence>
<keyword evidence="2" id="KW-1185">Reference proteome</keyword>
<organism evidence="1 2">
    <name type="scientific">Tetrapyrgos nigripes</name>
    <dbReference type="NCBI Taxonomy" id="182062"/>
    <lineage>
        <taxon>Eukaryota</taxon>
        <taxon>Fungi</taxon>
        <taxon>Dikarya</taxon>
        <taxon>Basidiomycota</taxon>
        <taxon>Agaricomycotina</taxon>
        <taxon>Agaricomycetes</taxon>
        <taxon>Agaricomycetidae</taxon>
        <taxon>Agaricales</taxon>
        <taxon>Marasmiineae</taxon>
        <taxon>Marasmiaceae</taxon>
        <taxon>Tetrapyrgos</taxon>
    </lineage>
</organism>